<name>A0A0G9GV29_LACPN</name>
<sequence length="229" mass="25407">MSEIETIQAYYAASLGKDGRITRTQRQILAAALDLFAEKGYEEVGTREIAERAGVAEGTLFHNFVNKNGILDAIMQPIVQNILPTMLNTLDQAVLDSPNQTLQAFVVALVRDRVAFVTRNRASLAVILSQFFNNAQDRAAVLGMVSPSILAQANEAMDRLKAARELVDWPNRMILQLVFSTIGGYLVEQVLYPQLDDLSDEQLIHYLSDFLVNGLSPRRIPLQDDNTAS</sequence>
<dbReference type="Pfam" id="PF00440">
    <property type="entry name" value="TetR_N"/>
    <property type="match status" value="1"/>
</dbReference>
<dbReference type="SUPFAM" id="SSF46689">
    <property type="entry name" value="Homeodomain-like"/>
    <property type="match status" value="1"/>
</dbReference>
<dbReference type="Proteomes" id="UP000076989">
    <property type="component" value="Unassembled WGS sequence"/>
</dbReference>
<dbReference type="Proteomes" id="UP000076882">
    <property type="component" value="Unassembled WGS sequence"/>
</dbReference>
<dbReference type="Proteomes" id="UP000076872">
    <property type="component" value="Unassembled WGS sequence"/>
</dbReference>
<evidence type="ECO:0000313" key="8">
    <source>
        <dbReference type="Proteomes" id="UP000076872"/>
    </source>
</evidence>
<evidence type="ECO:0000313" key="6">
    <source>
        <dbReference type="EMBL" id="KZV06201.1"/>
    </source>
</evidence>
<protein>
    <submittedName>
        <fullName evidence="7">Putative HTH-type transcriptional regulator YvkB</fullName>
    </submittedName>
    <submittedName>
        <fullName evidence="5">Transcription regulator</fullName>
    </submittedName>
</protein>
<dbReference type="KEGG" id="lpb:SH83_01170"/>
<evidence type="ECO:0000313" key="4">
    <source>
        <dbReference type="EMBL" id="KZU08685.1"/>
    </source>
</evidence>
<dbReference type="EMBL" id="LUWI01000005">
    <property type="protein sequence ID" value="KZU08685.1"/>
    <property type="molecule type" value="Genomic_DNA"/>
</dbReference>
<feature type="DNA-binding region" description="H-T-H motif" evidence="2">
    <location>
        <begin position="45"/>
        <end position="64"/>
    </location>
</feature>
<gene>
    <name evidence="5" type="ORF">Lp19_1770</name>
    <name evidence="7" type="ORF">LPJSA22_00256</name>
    <name evidence="6" type="ORF">NAB2_0271</name>
    <name evidence="4" type="ORF">Nizo2260_0338</name>
</gene>
<dbReference type="EMBL" id="LUXM01000028">
    <property type="protein sequence ID" value="KZU94981.1"/>
    <property type="molecule type" value="Genomic_DNA"/>
</dbReference>
<dbReference type="GO" id="GO:0003677">
    <property type="term" value="F:DNA binding"/>
    <property type="evidence" value="ECO:0007669"/>
    <property type="project" value="UniProtKB-UniRule"/>
</dbReference>
<dbReference type="PROSITE" id="PS50977">
    <property type="entry name" value="HTH_TETR_2"/>
    <property type="match status" value="1"/>
</dbReference>
<dbReference type="EMBL" id="MCOL01000001">
    <property type="protein sequence ID" value="ODO60323.1"/>
    <property type="molecule type" value="Genomic_DNA"/>
</dbReference>
<keyword evidence="1 2" id="KW-0238">DNA-binding</keyword>
<evidence type="ECO:0000259" key="3">
    <source>
        <dbReference type="PROSITE" id="PS50977"/>
    </source>
</evidence>
<dbReference type="PRINTS" id="PR00455">
    <property type="entry name" value="HTHTETR"/>
</dbReference>
<dbReference type="InterPro" id="IPR001647">
    <property type="entry name" value="HTH_TetR"/>
</dbReference>
<evidence type="ECO:0000313" key="9">
    <source>
        <dbReference type="Proteomes" id="UP000076882"/>
    </source>
</evidence>
<evidence type="ECO:0000256" key="1">
    <source>
        <dbReference type="ARBA" id="ARBA00023125"/>
    </source>
</evidence>
<proteinExistence type="predicted"/>
<reference evidence="7 11" key="2">
    <citation type="submission" date="2016-08" db="EMBL/GenBank/DDBJ databases">
        <title>Genome sequencing of Lactobacillus plantarum JSA22, isolated from fermented soybean paste.</title>
        <authorList>
            <person name="Choi H.S."/>
        </authorList>
    </citation>
    <scope>NUCLEOTIDE SEQUENCE [LARGE SCALE GENOMIC DNA]</scope>
    <source>
        <strain evidence="7 11">JSA22</strain>
    </source>
</reference>
<dbReference type="PANTHER" id="PTHR30055">
    <property type="entry name" value="HTH-TYPE TRANSCRIPTIONAL REGULATOR RUTR"/>
    <property type="match status" value="1"/>
</dbReference>
<dbReference type="EMBL" id="LUXO01000006">
    <property type="protein sequence ID" value="KZV06201.1"/>
    <property type="molecule type" value="Genomic_DNA"/>
</dbReference>
<dbReference type="Proteomes" id="UP000094892">
    <property type="component" value="Unassembled WGS sequence"/>
</dbReference>
<organism evidence="5 9">
    <name type="scientific">Lactiplantibacillus plantarum</name>
    <name type="common">Lactobacillus plantarum</name>
    <dbReference type="NCBI Taxonomy" id="1590"/>
    <lineage>
        <taxon>Bacteria</taxon>
        <taxon>Bacillati</taxon>
        <taxon>Bacillota</taxon>
        <taxon>Bacilli</taxon>
        <taxon>Lactobacillales</taxon>
        <taxon>Lactobacillaceae</taxon>
        <taxon>Lactiplantibacillus</taxon>
    </lineage>
</organism>
<comment type="caution">
    <text evidence="5">The sequence shown here is derived from an EMBL/GenBank/DDBJ whole genome shotgun (WGS) entry which is preliminary data.</text>
</comment>
<feature type="domain" description="HTH tetR-type" evidence="3">
    <location>
        <begin position="22"/>
        <end position="82"/>
    </location>
</feature>
<dbReference type="InterPro" id="IPR009057">
    <property type="entry name" value="Homeodomain-like_sf"/>
</dbReference>
<evidence type="ECO:0000313" key="5">
    <source>
        <dbReference type="EMBL" id="KZU94981.1"/>
    </source>
</evidence>
<reference evidence="8 9" key="1">
    <citation type="submission" date="2016-03" db="EMBL/GenBank/DDBJ databases">
        <title>Comparative genomics of 54 Lactobacillus plantarum strains reveals genomic uncoupling from niche constraints.</title>
        <authorList>
            <person name="Martino M.E."/>
        </authorList>
    </citation>
    <scope>NUCLEOTIDE SEQUENCE [LARGE SCALE GENOMIC DNA]</scope>
    <source>
        <strain evidence="5 9">19.1</strain>
        <strain evidence="6 8">NAB2</strain>
        <strain evidence="4 10">Nizo2260</strain>
    </source>
</reference>
<dbReference type="AlphaFoldDB" id="A0A0G9GV29"/>
<evidence type="ECO:0000313" key="7">
    <source>
        <dbReference type="EMBL" id="ODO60323.1"/>
    </source>
</evidence>
<evidence type="ECO:0000313" key="10">
    <source>
        <dbReference type="Proteomes" id="UP000076989"/>
    </source>
</evidence>
<dbReference type="GO" id="GO:0006355">
    <property type="term" value="P:regulation of DNA-templated transcription"/>
    <property type="evidence" value="ECO:0007669"/>
    <property type="project" value="UniProtKB-ARBA"/>
</dbReference>
<dbReference type="InterPro" id="IPR050109">
    <property type="entry name" value="HTH-type_TetR-like_transc_reg"/>
</dbReference>
<dbReference type="RefSeq" id="WP_003643709.1">
    <property type="nucleotide sequence ID" value="NZ_AP018405.1"/>
</dbReference>
<evidence type="ECO:0000313" key="11">
    <source>
        <dbReference type="Proteomes" id="UP000094892"/>
    </source>
</evidence>
<dbReference type="OMA" id="RICVGPL"/>
<dbReference type="PATRIC" id="fig|1590.142.peg.254"/>
<dbReference type="GeneID" id="77216926"/>
<accession>A0A0G9GV29</accession>
<dbReference type="Gene3D" id="1.10.357.10">
    <property type="entry name" value="Tetracycline Repressor, domain 2"/>
    <property type="match status" value="1"/>
</dbReference>
<evidence type="ECO:0000256" key="2">
    <source>
        <dbReference type="PROSITE-ProRule" id="PRU00335"/>
    </source>
</evidence>